<evidence type="ECO:0000256" key="4">
    <source>
        <dbReference type="ARBA" id="ARBA00022840"/>
    </source>
</evidence>
<feature type="transmembrane region" description="Helical" evidence="6">
    <location>
        <begin position="320"/>
        <end position="343"/>
    </location>
</feature>
<evidence type="ECO:0000313" key="9">
    <source>
        <dbReference type="Proteomes" id="UP001156903"/>
    </source>
</evidence>
<keyword evidence="6" id="KW-0812">Transmembrane</keyword>
<evidence type="ECO:0000256" key="1">
    <source>
        <dbReference type="ARBA" id="ARBA00022679"/>
    </source>
</evidence>
<dbReference type="EMBL" id="BSPB01000027">
    <property type="protein sequence ID" value="GLS15501.1"/>
    <property type="molecule type" value="Genomic_DNA"/>
</dbReference>
<accession>A0ABQ6CB61</accession>
<dbReference type="Gene3D" id="1.25.40.10">
    <property type="entry name" value="Tetratricopeptide repeat domain"/>
    <property type="match status" value="1"/>
</dbReference>
<evidence type="ECO:0000256" key="3">
    <source>
        <dbReference type="ARBA" id="ARBA00022777"/>
    </source>
</evidence>
<keyword evidence="4 5" id="KW-0067">ATP-binding</keyword>
<dbReference type="Pfam" id="PF00069">
    <property type="entry name" value="Pkinase"/>
    <property type="match status" value="1"/>
</dbReference>
<keyword evidence="3" id="KW-0418">Kinase</keyword>
<dbReference type="PANTHER" id="PTHR43289:SF6">
    <property type="entry name" value="SERINE_THREONINE-PROTEIN KINASE NEKL-3"/>
    <property type="match status" value="1"/>
</dbReference>
<dbReference type="Gene3D" id="3.30.200.20">
    <property type="entry name" value="Phosphorylase Kinase, domain 1"/>
    <property type="match status" value="1"/>
</dbReference>
<dbReference type="InterPro" id="IPR008271">
    <property type="entry name" value="Ser/Thr_kinase_AS"/>
</dbReference>
<reference evidence="9" key="1">
    <citation type="journal article" date="2019" name="Int. J. Syst. Evol. Microbiol.">
        <title>The Global Catalogue of Microorganisms (GCM) 10K type strain sequencing project: providing services to taxonomists for standard genome sequencing and annotation.</title>
        <authorList>
            <consortium name="The Broad Institute Genomics Platform"/>
            <consortium name="The Broad Institute Genome Sequencing Center for Infectious Disease"/>
            <person name="Wu L."/>
            <person name="Ma J."/>
        </authorList>
    </citation>
    <scope>NUCLEOTIDE SEQUENCE [LARGE SCALE GENOMIC DNA]</scope>
    <source>
        <strain evidence="9">NBRC 109341</strain>
    </source>
</reference>
<name>A0ABQ6CB61_9BURK</name>
<feature type="transmembrane region" description="Helical" evidence="6">
    <location>
        <begin position="6"/>
        <end position="27"/>
    </location>
</feature>
<dbReference type="RefSeq" id="WP_284308376.1">
    <property type="nucleotide sequence ID" value="NZ_BSPB01000027.1"/>
</dbReference>
<comment type="caution">
    <text evidence="8">The sequence shown here is derived from an EMBL/GenBank/DDBJ whole genome shotgun (WGS) entry which is preliminary data.</text>
</comment>
<proteinExistence type="predicted"/>
<dbReference type="SMART" id="SM00220">
    <property type="entry name" value="S_TKc"/>
    <property type="match status" value="1"/>
</dbReference>
<dbReference type="PROSITE" id="PS00107">
    <property type="entry name" value="PROTEIN_KINASE_ATP"/>
    <property type="match status" value="1"/>
</dbReference>
<feature type="domain" description="Protein kinase" evidence="7">
    <location>
        <begin position="567"/>
        <end position="828"/>
    </location>
</feature>
<dbReference type="PROSITE" id="PS00108">
    <property type="entry name" value="PROTEIN_KINASE_ST"/>
    <property type="match status" value="1"/>
</dbReference>
<keyword evidence="1" id="KW-0808">Transferase</keyword>
<keyword evidence="2 5" id="KW-0547">Nucleotide-binding</keyword>
<dbReference type="InterPro" id="IPR017441">
    <property type="entry name" value="Protein_kinase_ATP_BS"/>
</dbReference>
<feature type="binding site" evidence="5">
    <location>
        <position position="596"/>
    </location>
    <ligand>
        <name>ATP</name>
        <dbReference type="ChEBI" id="CHEBI:30616"/>
    </ligand>
</feature>
<dbReference type="InterPro" id="IPR011009">
    <property type="entry name" value="Kinase-like_dom_sf"/>
</dbReference>
<dbReference type="SUPFAM" id="SSF48452">
    <property type="entry name" value="TPR-like"/>
    <property type="match status" value="1"/>
</dbReference>
<dbReference type="Pfam" id="PF05226">
    <property type="entry name" value="CHASE2"/>
    <property type="match status" value="1"/>
</dbReference>
<evidence type="ECO:0000313" key="8">
    <source>
        <dbReference type="EMBL" id="GLS15501.1"/>
    </source>
</evidence>
<feature type="transmembrane region" description="Helical" evidence="6">
    <location>
        <begin position="395"/>
        <end position="412"/>
    </location>
</feature>
<dbReference type="PANTHER" id="PTHR43289">
    <property type="entry name" value="MITOGEN-ACTIVATED PROTEIN KINASE KINASE KINASE 20-RELATED"/>
    <property type="match status" value="1"/>
</dbReference>
<dbReference type="InterPro" id="IPR000719">
    <property type="entry name" value="Prot_kinase_dom"/>
</dbReference>
<keyword evidence="6" id="KW-0472">Membrane</keyword>
<feature type="transmembrane region" description="Helical" evidence="6">
    <location>
        <begin position="363"/>
        <end position="383"/>
    </location>
</feature>
<dbReference type="CDD" id="cd14014">
    <property type="entry name" value="STKc_PknB_like"/>
    <property type="match status" value="1"/>
</dbReference>
<protein>
    <recommendedName>
        <fullName evidence="7">Protein kinase domain-containing protein</fullName>
    </recommendedName>
</protein>
<dbReference type="Gene3D" id="1.10.510.10">
    <property type="entry name" value="Transferase(Phosphotransferase) domain 1"/>
    <property type="match status" value="1"/>
</dbReference>
<evidence type="ECO:0000256" key="6">
    <source>
        <dbReference type="SAM" id="Phobius"/>
    </source>
</evidence>
<evidence type="ECO:0000256" key="5">
    <source>
        <dbReference type="PROSITE-ProRule" id="PRU10141"/>
    </source>
</evidence>
<dbReference type="PROSITE" id="PS50011">
    <property type="entry name" value="PROTEIN_KINASE_DOM"/>
    <property type="match status" value="1"/>
</dbReference>
<dbReference type="Proteomes" id="UP001156903">
    <property type="component" value="Unassembled WGS sequence"/>
</dbReference>
<evidence type="ECO:0000256" key="2">
    <source>
        <dbReference type="ARBA" id="ARBA00022741"/>
    </source>
</evidence>
<keyword evidence="9" id="KW-1185">Reference proteome</keyword>
<evidence type="ECO:0000259" key="7">
    <source>
        <dbReference type="PROSITE" id="PS50011"/>
    </source>
</evidence>
<dbReference type="SMART" id="SM01080">
    <property type="entry name" value="CHASE2"/>
    <property type="match status" value="1"/>
</dbReference>
<dbReference type="InterPro" id="IPR007890">
    <property type="entry name" value="CHASE2"/>
</dbReference>
<dbReference type="InterPro" id="IPR011990">
    <property type="entry name" value="TPR-like_helical_dom_sf"/>
</dbReference>
<dbReference type="SUPFAM" id="SSF56112">
    <property type="entry name" value="Protein kinase-like (PK-like)"/>
    <property type="match status" value="1"/>
</dbReference>
<keyword evidence="6" id="KW-1133">Transmembrane helix</keyword>
<sequence>MARSTYWRSGSFVALVIVVVVTLLHVSTDLIDGLERRLYDLGSTHTGRTPSDRIAVIAIDNRSIENVGRWPWPRDLHAQMIDLLVGGGAKTIAHTAFFFDPQIAEGLPSLRGLREMIQGNAPADLGPVAKEWLTRYINERETALDRDERLAASIRSAGNVVLPAFFLLGEPEGPPDAPLAAYGQRHALSDTQGWGLPAIAAQMPLGAFGEPATGIGHLNQWLDSDGVLRQEPLLIHFDGYAMPSMALVTAARSLNLGTADLGFEPGVGVRLGRRLIPTDDRAMVLPQFYPDRNGHPAFSEDSFFDVLSGQIPASKYAGKIVIIGATAAGVGTVFSSPISPAMAPASILAHVTSSILQNHFIEVPAWAGGMEGGVFLLIAVYLVAVLPRWGAARGAWVSGGLFVGLLGLEYGLLAWQAVWLQMVLPALLLLFGYLALTTRRYLVTETRTRRADAESAETNRQMGLALLGQGQPDQAFDRFRRVPHSDALMANLSQLALDFERRRQFGKAQSVYEHMLGLEPGDSATQERLERVRRLDDSLMLGTQVAHPGGNLVLDTAGLEKPMLGRYRIEKALGKGAMGVVYQGQDPTIGRVVAIKTLALSAEFEGPELQAVRERFFREAETAGRLQHPHIVTIFDAGEEHDLAYIAMEFLRGHDLTAHTRPGRLLPAAEVLRIGQVVALALDHAHEQQVVHRDVKPGNVMYDPASGGVKVTDFGIARVTGSSRTKTGVVLGTPSFMSPEQLAGRRIDGRSDLYSLGVMLFQMLTGSLPFQADSMAALMYQIANQPAPDLSSLRPDLPPGLGQLLAAVLAKDPALRPQRGRDLAEALARWAASVAPEAPAAAEQPGNALATEALPGAASPTQTAVQTQVWVRTESDIRL</sequence>
<gene>
    <name evidence="8" type="ORF">GCM10007935_29370</name>
</gene>
<organism evidence="8 9">
    <name type="scientific">Hydrogenophaga electricum</name>
    <dbReference type="NCBI Taxonomy" id="1230953"/>
    <lineage>
        <taxon>Bacteria</taxon>
        <taxon>Pseudomonadati</taxon>
        <taxon>Pseudomonadota</taxon>
        <taxon>Betaproteobacteria</taxon>
        <taxon>Burkholderiales</taxon>
        <taxon>Comamonadaceae</taxon>
        <taxon>Hydrogenophaga</taxon>
    </lineage>
</organism>